<dbReference type="InterPro" id="IPR001810">
    <property type="entry name" value="F-box_dom"/>
</dbReference>
<evidence type="ECO:0000256" key="1">
    <source>
        <dbReference type="SAM" id="MobiDB-lite"/>
    </source>
</evidence>
<name>A0A9N9USF0_9HYPO</name>
<keyword evidence="4" id="KW-1185">Reference proteome</keyword>
<feature type="compositionally biased region" description="Acidic residues" evidence="1">
    <location>
        <begin position="505"/>
        <end position="543"/>
    </location>
</feature>
<organism evidence="3 4">
    <name type="scientific">Clonostachys byssicola</name>
    <dbReference type="NCBI Taxonomy" id="160290"/>
    <lineage>
        <taxon>Eukaryota</taxon>
        <taxon>Fungi</taxon>
        <taxon>Dikarya</taxon>
        <taxon>Ascomycota</taxon>
        <taxon>Pezizomycotina</taxon>
        <taxon>Sordariomycetes</taxon>
        <taxon>Hypocreomycetidae</taxon>
        <taxon>Hypocreales</taxon>
        <taxon>Bionectriaceae</taxon>
        <taxon>Clonostachys</taxon>
    </lineage>
</organism>
<proteinExistence type="predicted"/>
<dbReference type="OrthoDB" id="3226064at2759"/>
<dbReference type="EMBL" id="CABFNO020001546">
    <property type="protein sequence ID" value="CAG9997527.1"/>
    <property type="molecule type" value="Genomic_DNA"/>
</dbReference>
<protein>
    <recommendedName>
        <fullName evidence="2">F-box domain-containing protein</fullName>
    </recommendedName>
</protein>
<feature type="domain" description="F-box" evidence="2">
    <location>
        <begin position="3"/>
        <end position="54"/>
    </location>
</feature>
<feature type="non-terminal residue" evidence="3">
    <location>
        <position position="1"/>
    </location>
</feature>
<dbReference type="InterPro" id="IPR036047">
    <property type="entry name" value="F-box-like_dom_sf"/>
</dbReference>
<evidence type="ECO:0000259" key="2">
    <source>
        <dbReference type="PROSITE" id="PS50181"/>
    </source>
</evidence>
<reference evidence="3 4" key="2">
    <citation type="submission" date="2021-10" db="EMBL/GenBank/DDBJ databases">
        <authorList>
            <person name="Piombo E."/>
        </authorList>
    </citation>
    <scope>NUCLEOTIDE SEQUENCE [LARGE SCALE GENOMIC DNA]</scope>
</reference>
<sequence length="552" mass="62775">DTPEYPVELPNEILHNILIWLHPADLPEVSLVCRRFYFLIKENQRLCEDIYRLRLDAPPENAPIWDWEAELRDIVRLDEIFHTSRGNYVEKDVSNMQKFLVPLSQQPNSTGSDMSQAHRLPFVYKTVNRLLKHASLNGRSRDEGEESQRPVSRNVEYLSGLFEKNEVATRVFTQQSPLFDRINSRFEGSVTPFPEPLEKHQQSAKLHCLYGRPAQQGGRTRSTTTYPWACSKVYDIREYSHLNGWGPFRKDGSGRVDWEKVEAINILMWKNISTMCPRTDIFDEIWDTPFFGSFANSYVPTNLPTLSDLDAQDPYGVTGTYYRVVCFLDHSDFIRFNFSNMGIVTDNIPRPPLDRGEATRLILMDLEVTRIGAPGPGDGLDLPVVHFKGVSRSFDSDFVEDVHSTLTGSVRLTQEGEVKWSSVSAFDGQERWRSEGVQVGGVKSARGVVGTWFDSDYDIHGPVGPTVFWKAADCKNPREALLKGASEMIMQPEWLEGVVVTFEGESEDDDDDDDNDEDWDADLDPIEDELPGLLEDAEMDLDDVTTRAMGNT</sequence>
<dbReference type="SMART" id="SM00256">
    <property type="entry name" value="FBOX"/>
    <property type="match status" value="1"/>
</dbReference>
<dbReference type="Proteomes" id="UP000754883">
    <property type="component" value="Unassembled WGS sequence"/>
</dbReference>
<dbReference type="PROSITE" id="PS50181">
    <property type="entry name" value="FBOX"/>
    <property type="match status" value="1"/>
</dbReference>
<gene>
    <name evidence="3" type="ORF">CBYS24578_00003173</name>
</gene>
<evidence type="ECO:0000313" key="4">
    <source>
        <dbReference type="Proteomes" id="UP000754883"/>
    </source>
</evidence>
<dbReference type="Pfam" id="PF12937">
    <property type="entry name" value="F-box-like"/>
    <property type="match status" value="1"/>
</dbReference>
<feature type="region of interest" description="Disordered" evidence="1">
    <location>
        <begin position="505"/>
        <end position="552"/>
    </location>
</feature>
<dbReference type="SUPFAM" id="SSF81383">
    <property type="entry name" value="F-box domain"/>
    <property type="match status" value="1"/>
</dbReference>
<dbReference type="Gene3D" id="1.20.1280.50">
    <property type="match status" value="1"/>
</dbReference>
<dbReference type="AlphaFoldDB" id="A0A9N9USF0"/>
<evidence type="ECO:0000313" key="3">
    <source>
        <dbReference type="EMBL" id="CAG9997527.1"/>
    </source>
</evidence>
<comment type="caution">
    <text evidence="3">The sequence shown here is derived from an EMBL/GenBank/DDBJ whole genome shotgun (WGS) entry which is preliminary data.</text>
</comment>
<dbReference type="CDD" id="cd09917">
    <property type="entry name" value="F-box_SF"/>
    <property type="match status" value="1"/>
</dbReference>
<reference evidence="4" key="1">
    <citation type="submission" date="2019-06" db="EMBL/GenBank/DDBJ databases">
        <authorList>
            <person name="Broberg M."/>
        </authorList>
    </citation>
    <scope>NUCLEOTIDE SEQUENCE [LARGE SCALE GENOMIC DNA]</scope>
</reference>
<accession>A0A9N9USF0</accession>